<evidence type="ECO:0000259" key="15">
    <source>
        <dbReference type="PROSITE" id="PS50006"/>
    </source>
</evidence>
<feature type="compositionally biased region" description="Acidic residues" evidence="14">
    <location>
        <begin position="462"/>
        <end position="472"/>
    </location>
</feature>
<evidence type="ECO:0000256" key="4">
    <source>
        <dbReference type="ARBA" id="ARBA00022490"/>
    </source>
</evidence>
<dbReference type="FunFam" id="3.30.40.10:FF:000426">
    <property type="entry name" value="DMA1p Ubiquitin-protein ligase (E3)"/>
    <property type="match status" value="1"/>
</dbReference>
<dbReference type="Pfam" id="PF17123">
    <property type="entry name" value="zf-RING_11"/>
    <property type="match status" value="1"/>
</dbReference>
<feature type="domain" description="RING-type" evidence="16">
    <location>
        <begin position="394"/>
        <end position="439"/>
    </location>
</feature>
<dbReference type="PANTHER" id="PTHR15067:SF7">
    <property type="entry name" value="E3 UBIQUITIN-PROTEIN LIGASE DMA1-RELATED"/>
    <property type="match status" value="1"/>
</dbReference>
<dbReference type="SUPFAM" id="SSF57850">
    <property type="entry name" value="RING/U-box"/>
    <property type="match status" value="1"/>
</dbReference>
<keyword evidence="5" id="KW-0808">Transferase</keyword>
<evidence type="ECO:0000256" key="8">
    <source>
        <dbReference type="ARBA" id="ARBA00022786"/>
    </source>
</evidence>
<dbReference type="PROSITE" id="PS50089">
    <property type="entry name" value="ZF_RING_2"/>
    <property type="match status" value="1"/>
</dbReference>
<feature type="compositionally biased region" description="Low complexity" evidence="14">
    <location>
        <begin position="183"/>
        <end position="193"/>
    </location>
</feature>
<keyword evidence="18" id="KW-1185">Reference proteome</keyword>
<dbReference type="GO" id="GO:0000921">
    <property type="term" value="P:septin ring assembly"/>
    <property type="evidence" value="ECO:0007669"/>
    <property type="project" value="UniProtKB-ARBA"/>
</dbReference>
<dbReference type="OrthoDB" id="687730at2759"/>
<accession>A0A0P7ACA5</accession>
<gene>
    <name evidence="17" type="ORF">AK830_g11712</name>
</gene>
<evidence type="ECO:0000256" key="2">
    <source>
        <dbReference type="ARBA" id="ARBA00004496"/>
    </source>
</evidence>
<keyword evidence="4" id="KW-0963">Cytoplasm</keyword>
<evidence type="ECO:0000256" key="9">
    <source>
        <dbReference type="ARBA" id="ARBA00022833"/>
    </source>
</evidence>
<protein>
    <recommendedName>
        <fullName evidence="3">RING-type E3 ubiquitin transferase</fullName>
        <ecNumber evidence="3">2.3.2.27</ecNumber>
    </recommendedName>
    <alternativeName>
        <fullName evidence="12">Checkpoint forkhead associated with RING domains-containing protein 1</fullName>
    </alternativeName>
</protein>
<dbReference type="GO" id="GO:0005829">
    <property type="term" value="C:cytosol"/>
    <property type="evidence" value="ECO:0007669"/>
    <property type="project" value="TreeGrafter"/>
</dbReference>
<dbReference type="GO" id="GO:0051865">
    <property type="term" value="P:protein autoubiquitination"/>
    <property type="evidence" value="ECO:0007669"/>
    <property type="project" value="UniProtKB-ARBA"/>
</dbReference>
<keyword evidence="9" id="KW-0862">Zinc</keyword>
<feature type="domain" description="FHA" evidence="15">
    <location>
        <begin position="253"/>
        <end position="318"/>
    </location>
</feature>
<dbReference type="Gene3D" id="2.60.200.20">
    <property type="match status" value="1"/>
</dbReference>
<comment type="caution">
    <text evidence="17">The sequence shown here is derived from an EMBL/GenBank/DDBJ whole genome shotgun (WGS) entry which is preliminary data.</text>
</comment>
<feature type="compositionally biased region" description="Low complexity" evidence="14">
    <location>
        <begin position="139"/>
        <end position="170"/>
    </location>
</feature>
<keyword evidence="8" id="KW-0833">Ubl conjugation pathway</keyword>
<dbReference type="STRING" id="78410.A0A0P7ACA5"/>
<evidence type="ECO:0000256" key="7">
    <source>
        <dbReference type="ARBA" id="ARBA00022771"/>
    </source>
</evidence>
<feature type="compositionally biased region" description="Low complexity" evidence="14">
    <location>
        <begin position="205"/>
        <end position="221"/>
    </location>
</feature>
<evidence type="ECO:0000256" key="3">
    <source>
        <dbReference type="ARBA" id="ARBA00012483"/>
    </source>
</evidence>
<dbReference type="Proteomes" id="UP000050424">
    <property type="component" value="Unassembled WGS sequence"/>
</dbReference>
<dbReference type="PROSITE" id="PS50006">
    <property type="entry name" value="FHA_DOMAIN"/>
    <property type="match status" value="1"/>
</dbReference>
<feature type="compositionally biased region" description="Polar residues" evidence="14">
    <location>
        <begin position="171"/>
        <end position="182"/>
    </location>
</feature>
<organism evidence="17 18">
    <name type="scientific">Neonectria ditissima</name>
    <dbReference type="NCBI Taxonomy" id="78410"/>
    <lineage>
        <taxon>Eukaryota</taxon>
        <taxon>Fungi</taxon>
        <taxon>Dikarya</taxon>
        <taxon>Ascomycota</taxon>
        <taxon>Pezizomycotina</taxon>
        <taxon>Sordariomycetes</taxon>
        <taxon>Hypocreomycetidae</taxon>
        <taxon>Hypocreales</taxon>
        <taxon>Nectriaceae</taxon>
        <taxon>Neonectria</taxon>
    </lineage>
</organism>
<dbReference type="SMART" id="SM00240">
    <property type="entry name" value="FHA"/>
    <property type="match status" value="1"/>
</dbReference>
<evidence type="ECO:0000256" key="6">
    <source>
        <dbReference type="ARBA" id="ARBA00022723"/>
    </source>
</evidence>
<evidence type="ECO:0000256" key="14">
    <source>
        <dbReference type="SAM" id="MobiDB-lite"/>
    </source>
</evidence>
<dbReference type="AlphaFoldDB" id="A0A0P7ACA5"/>
<dbReference type="GO" id="GO:0000151">
    <property type="term" value="C:ubiquitin ligase complex"/>
    <property type="evidence" value="ECO:0007669"/>
    <property type="project" value="TreeGrafter"/>
</dbReference>
<feature type="region of interest" description="Disordered" evidence="14">
    <location>
        <begin position="1"/>
        <end position="94"/>
    </location>
</feature>
<dbReference type="GO" id="GO:0097271">
    <property type="term" value="P:protein localization to bud neck"/>
    <property type="evidence" value="ECO:0007669"/>
    <property type="project" value="UniProtKB-ARBA"/>
</dbReference>
<dbReference type="PANTHER" id="PTHR15067">
    <property type="entry name" value="E3 UBIQUITIN-PROTEIN LIGASE RNF8"/>
    <property type="match status" value="1"/>
</dbReference>
<dbReference type="SUPFAM" id="SSF49879">
    <property type="entry name" value="SMAD/FHA domain"/>
    <property type="match status" value="1"/>
</dbReference>
<comment type="subcellular location">
    <subcellularLocation>
        <location evidence="2">Cytoplasm</location>
    </subcellularLocation>
</comment>
<evidence type="ECO:0000256" key="1">
    <source>
        <dbReference type="ARBA" id="ARBA00000900"/>
    </source>
</evidence>
<feature type="region of interest" description="Disordered" evidence="14">
    <location>
        <begin position="540"/>
        <end position="614"/>
    </location>
</feature>
<dbReference type="GO" id="GO:0000132">
    <property type="term" value="P:establishment of mitotic spindle orientation"/>
    <property type="evidence" value="ECO:0007669"/>
    <property type="project" value="UniProtKB-ARBA"/>
</dbReference>
<evidence type="ECO:0000256" key="13">
    <source>
        <dbReference type="PROSITE-ProRule" id="PRU00175"/>
    </source>
</evidence>
<evidence type="ECO:0000256" key="12">
    <source>
        <dbReference type="ARBA" id="ARBA00080465"/>
    </source>
</evidence>
<dbReference type="InterPro" id="IPR013083">
    <property type="entry name" value="Znf_RING/FYVE/PHD"/>
</dbReference>
<dbReference type="GO" id="GO:0090337">
    <property type="term" value="P:regulation of formin-nucleated actin cable assembly"/>
    <property type="evidence" value="ECO:0007669"/>
    <property type="project" value="UniProtKB-ARBA"/>
</dbReference>
<dbReference type="InterPro" id="IPR000253">
    <property type="entry name" value="FHA_dom"/>
</dbReference>
<feature type="compositionally biased region" description="Low complexity" evidence="14">
    <location>
        <begin position="473"/>
        <end position="482"/>
    </location>
</feature>
<keyword evidence="7 13" id="KW-0863">Zinc-finger</keyword>
<dbReference type="Gene3D" id="3.30.40.10">
    <property type="entry name" value="Zinc/RING finger domain, C3HC4 (zinc finger)"/>
    <property type="match status" value="1"/>
</dbReference>
<keyword evidence="10" id="KW-0131">Cell cycle</keyword>
<dbReference type="GO" id="GO:0032153">
    <property type="term" value="C:cell division site"/>
    <property type="evidence" value="ECO:0007669"/>
    <property type="project" value="TreeGrafter"/>
</dbReference>
<proteinExistence type="inferred from homology"/>
<dbReference type="EC" id="2.3.2.27" evidence="3"/>
<name>A0A0P7ACA5_9HYPO</name>
<evidence type="ECO:0000313" key="17">
    <source>
        <dbReference type="EMBL" id="KPM34853.1"/>
    </source>
</evidence>
<feature type="region of interest" description="Disordered" evidence="14">
    <location>
        <begin position="139"/>
        <end position="230"/>
    </location>
</feature>
<dbReference type="GO" id="GO:0061630">
    <property type="term" value="F:ubiquitin protein ligase activity"/>
    <property type="evidence" value="ECO:0007669"/>
    <property type="project" value="UniProtKB-EC"/>
</dbReference>
<dbReference type="EMBL" id="LKCW01000295">
    <property type="protein sequence ID" value="KPM34853.1"/>
    <property type="molecule type" value="Genomic_DNA"/>
</dbReference>
<feature type="compositionally biased region" description="Gly residues" evidence="14">
    <location>
        <begin position="52"/>
        <end position="64"/>
    </location>
</feature>
<dbReference type="GO" id="GO:0006511">
    <property type="term" value="P:ubiquitin-dependent protein catabolic process"/>
    <property type="evidence" value="ECO:0007669"/>
    <property type="project" value="TreeGrafter"/>
</dbReference>
<feature type="region of interest" description="Disordered" evidence="14">
    <location>
        <begin position="112"/>
        <end position="131"/>
    </location>
</feature>
<evidence type="ECO:0000256" key="10">
    <source>
        <dbReference type="ARBA" id="ARBA00023306"/>
    </source>
</evidence>
<feature type="compositionally biased region" description="Low complexity" evidence="14">
    <location>
        <begin position="113"/>
        <end position="123"/>
    </location>
</feature>
<evidence type="ECO:0000313" key="18">
    <source>
        <dbReference type="Proteomes" id="UP000050424"/>
    </source>
</evidence>
<comment type="catalytic activity">
    <reaction evidence="1">
        <text>S-ubiquitinyl-[E2 ubiquitin-conjugating enzyme]-L-cysteine + [acceptor protein]-L-lysine = [E2 ubiquitin-conjugating enzyme]-L-cysteine + N(6)-ubiquitinyl-[acceptor protein]-L-lysine.</text>
        <dbReference type="EC" id="2.3.2.27"/>
    </reaction>
</comment>
<evidence type="ECO:0000259" key="16">
    <source>
        <dbReference type="PROSITE" id="PS50089"/>
    </source>
</evidence>
<dbReference type="Pfam" id="PF00498">
    <property type="entry name" value="FHA"/>
    <property type="match status" value="1"/>
</dbReference>
<feature type="region of interest" description="Disordered" evidence="14">
    <location>
        <begin position="458"/>
        <end position="503"/>
    </location>
</feature>
<dbReference type="GO" id="GO:0031578">
    <property type="term" value="P:mitotic spindle orientation checkpoint signaling"/>
    <property type="evidence" value="ECO:0007669"/>
    <property type="project" value="UniProtKB-ARBA"/>
</dbReference>
<dbReference type="GO" id="GO:0008270">
    <property type="term" value="F:zinc ion binding"/>
    <property type="evidence" value="ECO:0007669"/>
    <property type="project" value="UniProtKB-KW"/>
</dbReference>
<reference evidence="17 18" key="1">
    <citation type="submission" date="2015-09" db="EMBL/GenBank/DDBJ databases">
        <title>Draft genome of a European isolate of the apple canker pathogen Neonectria ditissima.</title>
        <authorList>
            <person name="Gomez-Cortecero A."/>
            <person name="Harrison R.J."/>
            <person name="Armitage A.D."/>
        </authorList>
    </citation>
    <scope>NUCLEOTIDE SEQUENCE [LARGE SCALE GENOMIC DNA]</scope>
    <source>
        <strain evidence="17 18">R09/05</strain>
    </source>
</reference>
<feature type="compositionally biased region" description="Polar residues" evidence="14">
    <location>
        <begin position="75"/>
        <end position="89"/>
    </location>
</feature>
<feature type="compositionally biased region" description="Pro residues" evidence="14">
    <location>
        <begin position="7"/>
        <end position="16"/>
    </location>
</feature>
<keyword evidence="6" id="KW-0479">Metal-binding</keyword>
<dbReference type="FunFam" id="2.60.200.20:FF:000030">
    <property type="entry name" value="FHA domain-containing protein"/>
    <property type="match status" value="1"/>
</dbReference>
<dbReference type="InterPro" id="IPR008984">
    <property type="entry name" value="SMAD_FHA_dom_sf"/>
</dbReference>
<dbReference type="InterPro" id="IPR001841">
    <property type="entry name" value="Znf_RING"/>
</dbReference>
<comment type="similarity">
    <text evidence="11">Belongs to the DMA1 family.</text>
</comment>
<sequence length="614" mass="64558">MFTQPVSSPPGPPPPTASAATSRPSRLRGLSYLRNYTQNHLLSRDGHSAAGTGTGSGTGSGSGSGSTSPNRHHTASLTRSLSHSPTATGPQPPAVVNHLTLVSSTPDPVRFISSSAANTNTTTPPVPSPVSAPAPVYSPGAAAPAPASPAPATATATATATANSSSSASSQHHSSAVDAQNPATATFASTSATDDQPAMTRRRASTAADAASSSTPDTTPSIRFSAYYDPRSTRPSLTFPPISRTLPTGSEKIRVGRYSERDSHSMANLPGNQPSAAAVGFKSKVVSRRHCEFWYEDGKWYIKDVKSSSGTFLNHIRLSPPSQESKAFPVNDGDIVQLGIDFKGGEEMIFRCVKMRLELNRGWQNKLNTFNMAAHKRLQTMATSGAAGSSSQDCSICLSSIAPCQSLFVAPCSHTWHFKCVRSLLMSPQYPIFICPNCRAGADLEADVDELAEEWQQLKSEEEAEANAEAEADATPATEEAPSLPVDVETPEVATPERDLSDTHDDVMDLTVNITPESPQRGNLPHTVSEPLPIRNAASGAGRQFALRDSRTPSPPGLNGTEGPITPRNNAGPWVFDGSAGRNADATTAEMRSLDAAADMDVNGSRPSDDSGSR</sequence>
<evidence type="ECO:0000256" key="11">
    <source>
        <dbReference type="ARBA" id="ARBA00061209"/>
    </source>
</evidence>
<evidence type="ECO:0000256" key="5">
    <source>
        <dbReference type="ARBA" id="ARBA00022679"/>
    </source>
</evidence>